<organism evidence="1 2">
    <name type="scientific">Pyxidicoccus fallax</name>
    <dbReference type="NCBI Taxonomy" id="394095"/>
    <lineage>
        <taxon>Bacteria</taxon>
        <taxon>Pseudomonadati</taxon>
        <taxon>Myxococcota</taxon>
        <taxon>Myxococcia</taxon>
        <taxon>Myxococcales</taxon>
        <taxon>Cystobacterineae</taxon>
        <taxon>Myxococcaceae</taxon>
        <taxon>Pyxidicoccus</taxon>
    </lineage>
</organism>
<comment type="caution">
    <text evidence="1">The sequence shown here is derived from an EMBL/GenBank/DDBJ whole genome shotgun (WGS) entry which is preliminary data.</text>
</comment>
<sequence length="52" mass="5538">MGVVGLGFTTTTVRAESTVSREAFVVSELMRDDQWTWTDFGGQVVGWAAGGA</sequence>
<dbReference type="Proteomes" id="UP000518300">
    <property type="component" value="Unassembled WGS sequence"/>
</dbReference>
<keyword evidence="2" id="KW-1185">Reference proteome</keyword>
<evidence type="ECO:0000313" key="2">
    <source>
        <dbReference type="Proteomes" id="UP000518300"/>
    </source>
</evidence>
<proteinExistence type="predicted"/>
<name>A0A848L5S8_9BACT</name>
<feature type="non-terminal residue" evidence="1">
    <location>
        <position position="52"/>
    </location>
</feature>
<reference evidence="1 2" key="1">
    <citation type="submission" date="2020-04" db="EMBL/GenBank/DDBJ databases">
        <title>Draft genome of Pyxidicoccus fallax type strain.</title>
        <authorList>
            <person name="Whitworth D.E."/>
        </authorList>
    </citation>
    <scope>NUCLEOTIDE SEQUENCE [LARGE SCALE GENOMIC DNA]</scope>
    <source>
        <strain evidence="1 2">DSM 14698</strain>
    </source>
</reference>
<dbReference type="AlphaFoldDB" id="A0A848L5S8"/>
<dbReference type="EMBL" id="JABBJJ010000011">
    <property type="protein sequence ID" value="NMO14044.1"/>
    <property type="molecule type" value="Genomic_DNA"/>
</dbReference>
<protein>
    <submittedName>
        <fullName evidence="1">Uncharacterized protein</fullName>
    </submittedName>
</protein>
<accession>A0A848L5S8</accession>
<evidence type="ECO:0000313" key="1">
    <source>
        <dbReference type="EMBL" id="NMO14044.1"/>
    </source>
</evidence>
<gene>
    <name evidence="1" type="ORF">HG543_04105</name>
</gene>